<feature type="repeat" description="PPR" evidence="2">
    <location>
        <begin position="333"/>
        <end position="367"/>
    </location>
</feature>
<dbReference type="Pfam" id="PF13812">
    <property type="entry name" value="PPR_3"/>
    <property type="match status" value="1"/>
</dbReference>
<dbReference type="Pfam" id="PF13041">
    <property type="entry name" value="PPR_2"/>
    <property type="match status" value="2"/>
</dbReference>
<dbReference type="GO" id="GO:0005739">
    <property type="term" value="C:mitochondrion"/>
    <property type="evidence" value="ECO:0007669"/>
    <property type="project" value="TreeGrafter"/>
</dbReference>
<dbReference type="PROSITE" id="PS51375">
    <property type="entry name" value="PPR"/>
    <property type="match status" value="6"/>
</dbReference>
<comment type="caution">
    <text evidence="3">The sequence shown here is derived from an EMBL/GenBank/DDBJ whole genome shotgun (WGS) entry which is preliminary data.</text>
</comment>
<feature type="repeat" description="PPR" evidence="2">
    <location>
        <begin position="368"/>
        <end position="402"/>
    </location>
</feature>
<evidence type="ECO:0000256" key="2">
    <source>
        <dbReference type="PROSITE-ProRule" id="PRU00708"/>
    </source>
</evidence>
<feature type="repeat" description="PPR" evidence="2">
    <location>
        <begin position="193"/>
        <end position="227"/>
    </location>
</feature>
<feature type="repeat" description="PPR" evidence="2">
    <location>
        <begin position="263"/>
        <end position="297"/>
    </location>
</feature>
<dbReference type="InterPro" id="IPR011990">
    <property type="entry name" value="TPR-like_helical_dom_sf"/>
</dbReference>
<dbReference type="GO" id="GO:0006396">
    <property type="term" value="P:RNA processing"/>
    <property type="evidence" value="ECO:0007669"/>
    <property type="project" value="TreeGrafter"/>
</dbReference>
<reference evidence="3" key="1">
    <citation type="submission" date="2017-07" db="EMBL/GenBank/DDBJ databases">
        <title>Taro Niue Genome Assembly and Annotation.</title>
        <authorList>
            <person name="Atibalentja N."/>
            <person name="Keating K."/>
            <person name="Fields C.J."/>
        </authorList>
    </citation>
    <scope>NUCLEOTIDE SEQUENCE</scope>
    <source>
        <strain evidence="3">Niue_2</strain>
        <tissue evidence="3">Leaf</tissue>
    </source>
</reference>
<organism evidence="3 4">
    <name type="scientific">Colocasia esculenta</name>
    <name type="common">Wild taro</name>
    <name type="synonym">Arum esculentum</name>
    <dbReference type="NCBI Taxonomy" id="4460"/>
    <lineage>
        <taxon>Eukaryota</taxon>
        <taxon>Viridiplantae</taxon>
        <taxon>Streptophyta</taxon>
        <taxon>Embryophyta</taxon>
        <taxon>Tracheophyta</taxon>
        <taxon>Spermatophyta</taxon>
        <taxon>Magnoliopsida</taxon>
        <taxon>Liliopsida</taxon>
        <taxon>Araceae</taxon>
        <taxon>Aroideae</taxon>
        <taxon>Colocasieae</taxon>
        <taxon>Colocasia</taxon>
    </lineage>
</organism>
<evidence type="ECO:0008006" key="5">
    <source>
        <dbReference type="Google" id="ProtNLM"/>
    </source>
</evidence>
<dbReference type="PANTHER" id="PTHR47934">
    <property type="entry name" value="PENTATRICOPEPTIDE REPEAT-CONTAINING PROTEIN PET309, MITOCHONDRIAL"/>
    <property type="match status" value="1"/>
</dbReference>
<protein>
    <recommendedName>
        <fullName evidence="5">Pentatricopeptide repeat-containing protein</fullName>
    </recommendedName>
</protein>
<dbReference type="InterPro" id="IPR002885">
    <property type="entry name" value="PPR_rpt"/>
</dbReference>
<dbReference type="NCBIfam" id="TIGR00756">
    <property type="entry name" value="PPR"/>
    <property type="match status" value="5"/>
</dbReference>
<dbReference type="OrthoDB" id="185373at2759"/>
<dbReference type="Proteomes" id="UP000652761">
    <property type="component" value="Unassembled WGS sequence"/>
</dbReference>
<evidence type="ECO:0000313" key="4">
    <source>
        <dbReference type="Proteomes" id="UP000652761"/>
    </source>
</evidence>
<feature type="repeat" description="PPR" evidence="2">
    <location>
        <begin position="228"/>
        <end position="262"/>
    </location>
</feature>
<accession>A0A843UT71</accession>
<dbReference type="PANTHER" id="PTHR47934:SF13">
    <property type="entry name" value="OS06G0125300 PROTEIN"/>
    <property type="match status" value="1"/>
</dbReference>
<dbReference type="EMBL" id="NMUH01000841">
    <property type="protein sequence ID" value="MQL85646.1"/>
    <property type="molecule type" value="Genomic_DNA"/>
</dbReference>
<proteinExistence type="predicted"/>
<keyword evidence="4" id="KW-1185">Reference proteome</keyword>
<dbReference type="Gene3D" id="1.25.40.10">
    <property type="entry name" value="Tetratricopeptide repeat domain"/>
    <property type="match status" value="3"/>
</dbReference>
<dbReference type="SMR" id="A0A843UT71"/>
<dbReference type="GO" id="GO:0007005">
    <property type="term" value="P:mitochondrion organization"/>
    <property type="evidence" value="ECO:0007669"/>
    <property type="project" value="TreeGrafter"/>
</dbReference>
<name>A0A843UT71_COLES</name>
<dbReference type="InterPro" id="IPR051114">
    <property type="entry name" value="Mito_RNA_Proc_CCM1"/>
</dbReference>
<evidence type="ECO:0000313" key="3">
    <source>
        <dbReference type="EMBL" id="MQL85646.1"/>
    </source>
</evidence>
<keyword evidence="1" id="KW-0677">Repeat</keyword>
<dbReference type="AlphaFoldDB" id="A0A843UT71"/>
<evidence type="ECO:0000256" key="1">
    <source>
        <dbReference type="ARBA" id="ARBA00022737"/>
    </source>
</evidence>
<feature type="repeat" description="PPR" evidence="2">
    <location>
        <begin position="298"/>
        <end position="332"/>
    </location>
</feature>
<dbReference type="GO" id="GO:0003729">
    <property type="term" value="F:mRNA binding"/>
    <property type="evidence" value="ECO:0007669"/>
    <property type="project" value="TreeGrafter"/>
</dbReference>
<sequence>MFCFCRCYYNTTPASTIEINPFLRVRGLSSTSSSCRRLPTRPCRTRSRPHQRRRPVIPLLSQIKLSEDACTALQRFYAAHHQQQDYPSCSALLYRLARARDFSAVDALLALVRSRRIRCGDALFNALIEHYGKANLPARAVELFLSIPSFNTSPNSPTLQSFNFLLNALVEADSLPLAEALLGRSKEMGLRPNQVSYNIIIKGRCSKCGWESAYEMFEEMLGRRVRPSAATYNTLIGFSSRNGGLERAMALKDDMVRRGVRPNVVTCALLMEGQCLQGKYDAARKMMFDMEYWGCKAGLVNYGVLMTDRAKNGRFDEARELLAEMKKRGYKPDVATYNIFVNYLFVHGRAEEAYKMFVEMQLRGCHPSAATFRMMVDGFCKVGDFERGLGVLNAMLVSKHCPRVETFHRMVAGLCGLGKDSDACFVLTEMEKRKIGLGCDGWRALVRAVCSDTGDDGATGGGLEALESIVSESTGEPARSP</sequence>
<dbReference type="Pfam" id="PF01535">
    <property type="entry name" value="PPR"/>
    <property type="match status" value="2"/>
</dbReference>
<gene>
    <name evidence="3" type="ORF">Taro_018187</name>
</gene>